<dbReference type="InterPro" id="IPR000836">
    <property type="entry name" value="PRTase_dom"/>
</dbReference>
<evidence type="ECO:0000313" key="4">
    <source>
        <dbReference type="Proteomes" id="UP000239366"/>
    </source>
</evidence>
<dbReference type="OrthoDB" id="9779910at2"/>
<dbReference type="Pfam" id="PF00156">
    <property type="entry name" value="Pribosyltran"/>
    <property type="match status" value="1"/>
</dbReference>
<reference evidence="4" key="1">
    <citation type="submission" date="2016-11" db="EMBL/GenBank/DDBJ databases">
        <title>Trade-off between light-utilization and light-protection in marine flavobacteria.</title>
        <authorList>
            <person name="Kumagai Y."/>
            <person name="Yoshizawa S."/>
            <person name="Kogure K."/>
        </authorList>
    </citation>
    <scope>NUCLEOTIDE SEQUENCE [LARGE SCALE GENOMIC DNA]</scope>
    <source>
        <strain evidence="4">SG-18</strain>
    </source>
</reference>
<evidence type="ECO:0000259" key="2">
    <source>
        <dbReference type="Pfam" id="PF00156"/>
    </source>
</evidence>
<dbReference type="EMBL" id="MQVX01000001">
    <property type="protein sequence ID" value="PQJ16384.1"/>
    <property type="molecule type" value="Genomic_DNA"/>
</dbReference>
<dbReference type="RefSeq" id="WP_105002057.1">
    <property type="nucleotide sequence ID" value="NZ_MQVX01000001.1"/>
</dbReference>
<name>A0A2S7T9S0_9FLAO</name>
<accession>A0A2S7T9S0</accession>
<keyword evidence="4" id="KW-1185">Reference proteome</keyword>
<organism evidence="3 4">
    <name type="scientific">Aureicoccus marinus</name>
    <dbReference type="NCBI Taxonomy" id="754435"/>
    <lineage>
        <taxon>Bacteria</taxon>
        <taxon>Pseudomonadati</taxon>
        <taxon>Bacteroidota</taxon>
        <taxon>Flavobacteriia</taxon>
        <taxon>Flavobacteriales</taxon>
        <taxon>Flavobacteriaceae</taxon>
        <taxon>Aureicoccus</taxon>
    </lineage>
</organism>
<dbReference type="SUPFAM" id="SSF53271">
    <property type="entry name" value="PRTase-like"/>
    <property type="match status" value="1"/>
</dbReference>
<gene>
    <name evidence="3" type="ORF">BST99_12255</name>
</gene>
<dbReference type="Gene3D" id="3.40.50.2020">
    <property type="match status" value="1"/>
</dbReference>
<feature type="domain" description="Phosphoribosyltransferase" evidence="2">
    <location>
        <begin position="183"/>
        <end position="222"/>
    </location>
</feature>
<comment type="similarity">
    <text evidence="1">Belongs to the ComF/GntX family.</text>
</comment>
<dbReference type="PANTHER" id="PTHR47505">
    <property type="entry name" value="DNA UTILIZATION PROTEIN YHGH"/>
    <property type="match status" value="1"/>
</dbReference>
<evidence type="ECO:0000256" key="1">
    <source>
        <dbReference type="ARBA" id="ARBA00008007"/>
    </source>
</evidence>
<dbReference type="AlphaFoldDB" id="A0A2S7T9S0"/>
<dbReference type="InterPro" id="IPR029057">
    <property type="entry name" value="PRTase-like"/>
</dbReference>
<comment type="caution">
    <text evidence="3">The sequence shown here is derived from an EMBL/GenBank/DDBJ whole genome shotgun (WGS) entry which is preliminary data.</text>
</comment>
<protein>
    <recommendedName>
        <fullName evidence="2">Phosphoribosyltransferase domain-containing protein</fullName>
    </recommendedName>
</protein>
<dbReference type="CDD" id="cd06223">
    <property type="entry name" value="PRTases_typeI"/>
    <property type="match status" value="1"/>
</dbReference>
<dbReference type="InterPro" id="IPR051910">
    <property type="entry name" value="ComF/GntX_DNA_util-trans"/>
</dbReference>
<proteinExistence type="inferred from homology"/>
<dbReference type="PANTHER" id="PTHR47505:SF1">
    <property type="entry name" value="DNA UTILIZATION PROTEIN YHGH"/>
    <property type="match status" value="1"/>
</dbReference>
<sequence length="232" mass="27225">MKFPHYSKIVKHLLNYFFPRVCFGCNTLLSEEEQNLCYQCAHELPFTDNSLVERRSFEALFYTHSLVKEGHAFYLYQEQTSIARLLKQLKFRGHEWIGTWLVNCAFLHYTPYPVDIVIPIPIHPLRLLKRGYNQVHGLAAFLAEYHKAVLEKKGLKVRRFSPSQTRGGRKFRQKNRQGYFYCPHPHRVKDKSVLVVDDIVTTGATLDVAFKCLQDAGVREIYWISLAWTTER</sequence>
<dbReference type="Proteomes" id="UP000239366">
    <property type="component" value="Unassembled WGS sequence"/>
</dbReference>
<evidence type="ECO:0000313" key="3">
    <source>
        <dbReference type="EMBL" id="PQJ16384.1"/>
    </source>
</evidence>